<dbReference type="FunFam" id="3.20.20.80:FF:000004">
    <property type="entry name" value="Beta-glucosidase 6-phospho-beta-glucosidase"/>
    <property type="match status" value="1"/>
</dbReference>
<dbReference type="Proteomes" id="UP000269289">
    <property type="component" value="Unassembled WGS sequence"/>
</dbReference>
<dbReference type="Gene3D" id="3.20.20.80">
    <property type="entry name" value="Glycosidases"/>
    <property type="match status" value="1"/>
</dbReference>
<comment type="similarity">
    <text evidence="1 5">Belongs to the glycosyl hydrolase 1 family.</text>
</comment>
<evidence type="ECO:0000256" key="1">
    <source>
        <dbReference type="ARBA" id="ARBA00010838"/>
    </source>
</evidence>
<evidence type="ECO:0000256" key="3">
    <source>
        <dbReference type="ARBA" id="ARBA00023295"/>
    </source>
</evidence>
<feature type="active site" description="Nucleophile" evidence="4">
    <location>
        <position position="401"/>
    </location>
</feature>
<dbReference type="GO" id="GO:0016052">
    <property type="term" value="P:carbohydrate catabolic process"/>
    <property type="evidence" value="ECO:0007669"/>
    <property type="project" value="TreeGrafter"/>
</dbReference>
<name>A0A3M2J9J5_9CELL</name>
<evidence type="ECO:0000313" key="7">
    <source>
        <dbReference type="EMBL" id="RMI09594.1"/>
    </source>
</evidence>
<dbReference type="EMBL" id="RFFI01000045">
    <property type="protein sequence ID" value="RMI09594.1"/>
    <property type="molecule type" value="Genomic_DNA"/>
</dbReference>
<reference evidence="7 8" key="1">
    <citation type="submission" date="2018-10" db="EMBL/GenBank/DDBJ databases">
        <title>Isolation, diversity and antifungal activity of actinobacteria from wheat.</title>
        <authorList>
            <person name="Han C."/>
        </authorList>
    </citation>
    <scope>NUCLEOTIDE SEQUENCE [LARGE SCALE GENOMIC DNA]</scope>
    <source>
        <strain evidence="7 8">NEAU-YY56</strain>
    </source>
</reference>
<organism evidence="7 8">
    <name type="scientific">Cellulomonas triticagri</name>
    <dbReference type="NCBI Taxonomy" id="2483352"/>
    <lineage>
        <taxon>Bacteria</taxon>
        <taxon>Bacillati</taxon>
        <taxon>Actinomycetota</taxon>
        <taxon>Actinomycetes</taxon>
        <taxon>Micrococcales</taxon>
        <taxon>Cellulomonadaceae</taxon>
        <taxon>Cellulomonas</taxon>
    </lineage>
</organism>
<protein>
    <submittedName>
        <fullName evidence="7">Glycoside hydrolase family 1 protein</fullName>
    </submittedName>
</protein>
<dbReference type="InterPro" id="IPR001360">
    <property type="entry name" value="Glyco_hydro_1"/>
</dbReference>
<dbReference type="PROSITE" id="PS00572">
    <property type="entry name" value="GLYCOSYL_HYDROL_F1_1"/>
    <property type="match status" value="1"/>
</dbReference>
<proteinExistence type="inferred from homology"/>
<dbReference type="PANTHER" id="PTHR10353">
    <property type="entry name" value="GLYCOSYL HYDROLASE"/>
    <property type="match status" value="1"/>
</dbReference>
<dbReference type="SUPFAM" id="SSF51445">
    <property type="entry name" value="(Trans)glycosidases"/>
    <property type="match status" value="1"/>
</dbReference>
<dbReference type="PROSITE" id="PS00653">
    <property type="entry name" value="GLYCOSYL_HYDROL_F1_2"/>
    <property type="match status" value="1"/>
</dbReference>
<dbReference type="GO" id="GO:0005829">
    <property type="term" value="C:cytosol"/>
    <property type="evidence" value="ECO:0007669"/>
    <property type="project" value="TreeGrafter"/>
</dbReference>
<evidence type="ECO:0000313" key="8">
    <source>
        <dbReference type="Proteomes" id="UP000269289"/>
    </source>
</evidence>
<gene>
    <name evidence="7" type="ORF">EBM89_09710</name>
</gene>
<keyword evidence="3 6" id="KW-0326">Glycosidase</keyword>
<comment type="caution">
    <text evidence="7">The sequence shown here is derived from an EMBL/GenBank/DDBJ whole genome shotgun (WGS) entry which is preliminary data.</text>
</comment>
<dbReference type="OrthoDB" id="9765195at2"/>
<keyword evidence="8" id="KW-1185">Reference proteome</keyword>
<evidence type="ECO:0000256" key="6">
    <source>
        <dbReference type="RuleBase" id="RU004468"/>
    </source>
</evidence>
<dbReference type="PRINTS" id="PR00131">
    <property type="entry name" value="GLHYDRLASE1"/>
</dbReference>
<dbReference type="InterPro" id="IPR033132">
    <property type="entry name" value="GH_1_N_CS"/>
</dbReference>
<keyword evidence="2 6" id="KW-0378">Hydrolase</keyword>
<dbReference type="AlphaFoldDB" id="A0A3M2J9J5"/>
<dbReference type="GO" id="GO:0008422">
    <property type="term" value="F:beta-glucosidase activity"/>
    <property type="evidence" value="ECO:0007669"/>
    <property type="project" value="TreeGrafter"/>
</dbReference>
<sequence length="504" mass="57225">MTDTQTTSAPVLDLGPTAPSFPPGFLWGGALAGNQCEGAWDVGGKGLSVADATTYKPRLDPTDYQGAHTVTTADVQAALAHEGTGMYPKRRGNDFYHRYAEDLDLMQEMGFRSLRVSIQWTRLFPTGEELEPNAEGVAFYHRLFAAMRERDIEPVVTLHHYEQPLTFSIDRKGWHERALVDHFLRFARVCFEEYGQYVTYWLTFNEIDSIFRHSFTTAGIVLDQFAGMDTEEAVYQALHHQFVAAAKTATLMRELVPGAQMGVMLTRTLHYAMTCHPDDALVALRTNRENFLYSDVQVRGEYPTWLHEEWARKGFHVDIADGDLEAMKDGTVDYVSFSYYMSMVSTRDDTGMQKVSGNLTSGAKNPYLDVTEWNWQIDPKGLRYSLTELYDRYQLPLFIVENGVGARDVLEDGTVQDDYRIEYFRQHIEQIGLAIADGAQVLGYTPWGCVDIVSMSTCQMSKRYGFVYVDADDEGNGTFDRFRKKSFDWYRRVIATNGGDLSDL</sequence>
<evidence type="ECO:0000256" key="4">
    <source>
        <dbReference type="PROSITE-ProRule" id="PRU10055"/>
    </source>
</evidence>
<dbReference type="PANTHER" id="PTHR10353:SF122">
    <property type="entry name" value="6-PHOSPHO-BETA-GLUCOSIDASE ASCB-RELATED"/>
    <property type="match status" value="1"/>
</dbReference>
<accession>A0A3M2J9J5</accession>
<dbReference type="RefSeq" id="WP_122149233.1">
    <property type="nucleotide sequence ID" value="NZ_RFFI01000045.1"/>
</dbReference>
<evidence type="ECO:0000256" key="2">
    <source>
        <dbReference type="ARBA" id="ARBA00022801"/>
    </source>
</evidence>
<dbReference type="Pfam" id="PF00232">
    <property type="entry name" value="Glyco_hydro_1"/>
    <property type="match status" value="1"/>
</dbReference>
<dbReference type="InterPro" id="IPR018120">
    <property type="entry name" value="Glyco_hydro_1_AS"/>
</dbReference>
<dbReference type="InterPro" id="IPR017853">
    <property type="entry name" value="GH"/>
</dbReference>
<evidence type="ECO:0000256" key="5">
    <source>
        <dbReference type="RuleBase" id="RU003690"/>
    </source>
</evidence>